<dbReference type="Gene3D" id="3.30.70.940">
    <property type="entry name" value="NusG, N-terminal domain"/>
    <property type="match status" value="1"/>
</dbReference>
<comment type="caution">
    <text evidence="6">The sequence shown here is derived from an EMBL/GenBank/DDBJ whole genome shotgun (WGS) entry which is preliminary data.</text>
</comment>
<feature type="domain" description="NusG-like N-terminal" evidence="4">
    <location>
        <begin position="1"/>
        <end position="99"/>
    </location>
</feature>
<dbReference type="SMART" id="SM00738">
    <property type="entry name" value="NGN"/>
    <property type="match status" value="1"/>
</dbReference>
<accession>A0A317Q4I5</accession>
<dbReference type="SUPFAM" id="SSF50104">
    <property type="entry name" value="Translation proteins SH3-like domain"/>
    <property type="match status" value="1"/>
</dbReference>
<proteinExistence type="predicted"/>
<evidence type="ECO:0000256" key="2">
    <source>
        <dbReference type="ARBA" id="ARBA00023015"/>
    </source>
</evidence>
<dbReference type="PANTHER" id="PTHR30265:SF7">
    <property type="entry name" value="TRANSCRIPTION ANTITERMINATION PROTEIN RFAH"/>
    <property type="match status" value="1"/>
</dbReference>
<dbReference type="AlphaFoldDB" id="A0A317Q4I5"/>
<organism evidence="6 7">
    <name type="scientific">Pseudidiomarina maritima</name>
    <dbReference type="NCBI Taxonomy" id="519453"/>
    <lineage>
        <taxon>Bacteria</taxon>
        <taxon>Pseudomonadati</taxon>
        <taxon>Pseudomonadota</taxon>
        <taxon>Gammaproteobacteria</taxon>
        <taxon>Alteromonadales</taxon>
        <taxon>Idiomarinaceae</taxon>
        <taxon>Pseudidiomarina</taxon>
    </lineage>
</organism>
<evidence type="ECO:0000313" key="6">
    <source>
        <dbReference type="EMBL" id="PWW10370.1"/>
    </source>
</evidence>
<dbReference type="Proteomes" id="UP000246964">
    <property type="component" value="Unassembled WGS sequence"/>
</dbReference>
<dbReference type="EMBL" id="QGTT01000015">
    <property type="protein sequence ID" value="PWW10370.1"/>
    <property type="molecule type" value="Genomic_DNA"/>
</dbReference>
<evidence type="ECO:0000259" key="4">
    <source>
        <dbReference type="SMART" id="SM00738"/>
    </source>
</evidence>
<evidence type="ECO:0000313" key="7">
    <source>
        <dbReference type="Proteomes" id="UP000246964"/>
    </source>
</evidence>
<feature type="domain" description="KOW" evidence="5">
    <location>
        <begin position="113"/>
        <end position="140"/>
    </location>
</feature>
<dbReference type="OrthoDB" id="9790639at2"/>
<dbReference type="NCBIfam" id="NF006534">
    <property type="entry name" value="PRK09014.1"/>
    <property type="match status" value="1"/>
</dbReference>
<gene>
    <name evidence="6" type="ORF">DET45_11547</name>
</gene>
<protein>
    <submittedName>
        <fullName evidence="6">Transcriptional antiterminator RfaH</fullName>
    </submittedName>
</protein>
<dbReference type="Pfam" id="PF02357">
    <property type="entry name" value="NusG"/>
    <property type="match status" value="1"/>
</dbReference>
<keyword evidence="1" id="KW-0889">Transcription antitermination</keyword>
<dbReference type="GO" id="GO:0005829">
    <property type="term" value="C:cytosol"/>
    <property type="evidence" value="ECO:0007669"/>
    <property type="project" value="TreeGrafter"/>
</dbReference>
<keyword evidence="2" id="KW-0805">Transcription regulation</keyword>
<keyword evidence="7" id="KW-1185">Reference proteome</keyword>
<sequence length="166" mass="18804">MTWYVVRTKPRQEGRAKLNLENQGIVAFLPEITLQKIRRGKRTPVTEPLFPGYVFADLDDYAGKFHKVRSTFGVSKLLTFGERPATVPDALIEEMKQLNAQSSTIQKATIAAMPQIGEQVEITEGPFKGFMAQIIGLDGESRCIVLLNWLQKEVQAEYEFSQIRRS</sequence>
<keyword evidence="3" id="KW-0804">Transcription</keyword>
<dbReference type="InterPro" id="IPR008991">
    <property type="entry name" value="Translation_prot_SH3-like_sf"/>
</dbReference>
<dbReference type="NCBIfam" id="TIGR01955">
    <property type="entry name" value="RfaH"/>
    <property type="match status" value="1"/>
</dbReference>
<dbReference type="CDD" id="cd09892">
    <property type="entry name" value="NGN_SP_RfaH"/>
    <property type="match status" value="1"/>
</dbReference>
<dbReference type="InterPro" id="IPR043425">
    <property type="entry name" value="NusG-like"/>
</dbReference>
<dbReference type="InterPro" id="IPR010215">
    <property type="entry name" value="Transcription_antiterm_RfaH"/>
</dbReference>
<dbReference type="CDD" id="cd06091">
    <property type="entry name" value="KOW_NusG"/>
    <property type="match status" value="1"/>
</dbReference>
<dbReference type="SUPFAM" id="SSF82679">
    <property type="entry name" value="N-utilization substance G protein NusG, N-terminal domain"/>
    <property type="match status" value="1"/>
</dbReference>
<evidence type="ECO:0000256" key="3">
    <source>
        <dbReference type="ARBA" id="ARBA00023163"/>
    </source>
</evidence>
<dbReference type="SMART" id="SM00739">
    <property type="entry name" value="KOW"/>
    <property type="match status" value="1"/>
</dbReference>
<dbReference type="PANTHER" id="PTHR30265">
    <property type="entry name" value="RHO-INTERACTING TRANSCRIPTION TERMINATION FACTOR NUSG"/>
    <property type="match status" value="1"/>
</dbReference>
<evidence type="ECO:0000259" key="5">
    <source>
        <dbReference type="SMART" id="SM00739"/>
    </source>
</evidence>
<dbReference type="InterPro" id="IPR036735">
    <property type="entry name" value="NGN_dom_sf"/>
</dbReference>
<dbReference type="GO" id="GO:0006354">
    <property type="term" value="P:DNA-templated transcription elongation"/>
    <property type="evidence" value="ECO:0007669"/>
    <property type="project" value="InterPro"/>
</dbReference>
<dbReference type="InterPro" id="IPR006645">
    <property type="entry name" value="NGN-like_dom"/>
</dbReference>
<name>A0A317Q4I5_9GAMM</name>
<evidence type="ECO:0000256" key="1">
    <source>
        <dbReference type="ARBA" id="ARBA00022814"/>
    </source>
</evidence>
<dbReference type="GO" id="GO:0031564">
    <property type="term" value="P:transcription antitermination"/>
    <property type="evidence" value="ECO:0007669"/>
    <property type="project" value="UniProtKB-KW"/>
</dbReference>
<reference evidence="6 7" key="1">
    <citation type="submission" date="2018-05" db="EMBL/GenBank/DDBJ databases">
        <title>Freshwater and sediment microbial communities from various areas in North America, analyzing microbe dynamics in response to fracking.</title>
        <authorList>
            <person name="Lamendella R."/>
        </authorList>
    </citation>
    <scope>NUCLEOTIDE SEQUENCE [LARGE SCALE GENOMIC DNA]</scope>
    <source>
        <strain evidence="6 7">125B1</strain>
    </source>
</reference>
<dbReference type="RefSeq" id="WP_110076536.1">
    <property type="nucleotide sequence ID" value="NZ_QGTT01000015.1"/>
</dbReference>
<dbReference type="InterPro" id="IPR005824">
    <property type="entry name" value="KOW"/>
</dbReference>